<dbReference type="EMBL" id="NHYE01000940">
    <property type="protein sequence ID" value="PPR01441.1"/>
    <property type="molecule type" value="Genomic_DNA"/>
</dbReference>
<accession>A0A409YEM2</accession>
<feature type="region of interest" description="Disordered" evidence="1">
    <location>
        <begin position="1"/>
        <end position="67"/>
    </location>
</feature>
<reference evidence="2 3" key="1">
    <citation type="journal article" date="2018" name="Evol. Lett.">
        <title>Horizontal gene cluster transfer increased hallucinogenic mushroom diversity.</title>
        <authorList>
            <person name="Reynolds H.T."/>
            <person name="Vijayakumar V."/>
            <person name="Gluck-Thaler E."/>
            <person name="Korotkin H.B."/>
            <person name="Matheny P.B."/>
            <person name="Slot J.C."/>
        </authorList>
    </citation>
    <scope>NUCLEOTIDE SEQUENCE [LARGE SCALE GENOMIC DNA]</scope>
    <source>
        <strain evidence="2 3">SRW20</strain>
    </source>
</reference>
<evidence type="ECO:0000313" key="3">
    <source>
        <dbReference type="Proteomes" id="UP000284706"/>
    </source>
</evidence>
<protein>
    <submittedName>
        <fullName evidence="2">Uncharacterized protein</fullName>
    </submittedName>
</protein>
<feature type="compositionally biased region" description="Basic and acidic residues" evidence="1">
    <location>
        <begin position="31"/>
        <end position="50"/>
    </location>
</feature>
<sequence>MQERERRERQVSGSASAQDQLGVFPAAGAAGERDCMREAALDEGAERGLDGADVWSASPSPSASPHWRWRRSYTPTLAFKSAYTSTSPHPSDLTIPCSAHPLHDRKAVLRSPTICQRWTKTITEAHPHQPVPASL</sequence>
<gene>
    <name evidence="2" type="ORF">CVT26_015443</name>
</gene>
<name>A0A409YEM2_9AGAR</name>
<keyword evidence="3" id="KW-1185">Reference proteome</keyword>
<organism evidence="2 3">
    <name type="scientific">Gymnopilus dilepis</name>
    <dbReference type="NCBI Taxonomy" id="231916"/>
    <lineage>
        <taxon>Eukaryota</taxon>
        <taxon>Fungi</taxon>
        <taxon>Dikarya</taxon>
        <taxon>Basidiomycota</taxon>
        <taxon>Agaricomycotina</taxon>
        <taxon>Agaricomycetes</taxon>
        <taxon>Agaricomycetidae</taxon>
        <taxon>Agaricales</taxon>
        <taxon>Agaricineae</taxon>
        <taxon>Hymenogastraceae</taxon>
        <taxon>Gymnopilus</taxon>
    </lineage>
</organism>
<dbReference type="InParanoid" id="A0A409YEM2"/>
<feature type="compositionally biased region" description="Basic and acidic residues" evidence="1">
    <location>
        <begin position="1"/>
        <end position="10"/>
    </location>
</feature>
<evidence type="ECO:0000256" key="1">
    <source>
        <dbReference type="SAM" id="MobiDB-lite"/>
    </source>
</evidence>
<proteinExistence type="predicted"/>
<evidence type="ECO:0000313" key="2">
    <source>
        <dbReference type="EMBL" id="PPR01441.1"/>
    </source>
</evidence>
<feature type="compositionally biased region" description="Low complexity" evidence="1">
    <location>
        <begin position="55"/>
        <end position="66"/>
    </location>
</feature>
<dbReference type="AlphaFoldDB" id="A0A409YEM2"/>
<comment type="caution">
    <text evidence="2">The sequence shown here is derived from an EMBL/GenBank/DDBJ whole genome shotgun (WGS) entry which is preliminary data.</text>
</comment>
<dbReference type="Proteomes" id="UP000284706">
    <property type="component" value="Unassembled WGS sequence"/>
</dbReference>